<protein>
    <submittedName>
        <fullName evidence="1">Uncharacterized protein</fullName>
    </submittedName>
</protein>
<gene>
    <name evidence="1" type="ORF">SAMN05445850_5567</name>
</gene>
<dbReference type="RefSeq" id="WP_090808644.1">
    <property type="nucleotide sequence ID" value="NZ_FNKX01000002.1"/>
</dbReference>
<dbReference type="STRING" id="157910.SAMN05445850_5567"/>
<evidence type="ECO:0000313" key="1">
    <source>
        <dbReference type="EMBL" id="SDR52894.1"/>
    </source>
</evidence>
<name>A0A1H1JS96_9BURK</name>
<dbReference type="Proteomes" id="UP000199365">
    <property type="component" value="Unassembled WGS sequence"/>
</dbReference>
<evidence type="ECO:0000313" key="2">
    <source>
        <dbReference type="Proteomes" id="UP000199365"/>
    </source>
</evidence>
<dbReference type="AlphaFoldDB" id="A0A1H1JS96"/>
<proteinExistence type="predicted"/>
<keyword evidence="2" id="KW-1185">Reference proteome</keyword>
<accession>A0A1H1JS96</accession>
<organism evidence="1 2">
    <name type="scientific">Paraburkholderia tuberum</name>
    <dbReference type="NCBI Taxonomy" id="157910"/>
    <lineage>
        <taxon>Bacteria</taxon>
        <taxon>Pseudomonadati</taxon>
        <taxon>Pseudomonadota</taxon>
        <taxon>Betaproteobacteria</taxon>
        <taxon>Burkholderiales</taxon>
        <taxon>Burkholderiaceae</taxon>
        <taxon>Paraburkholderia</taxon>
    </lineage>
</organism>
<dbReference type="EMBL" id="FNKX01000002">
    <property type="protein sequence ID" value="SDR52894.1"/>
    <property type="molecule type" value="Genomic_DNA"/>
</dbReference>
<sequence length="149" mass="16787">MPTQWLPDGYTSPWQENFDEAVRDQIAEYGEWVEHRPFGAPPEWVFLHFVAPQDNIGLGGGIEIAERNPELRGIDSDFATPVRQYDQISAGHPRNGQGSMVVVRGVIYEVRNPQRSAYGEIRIDIVDSGRRDETFAARRAAFLQGQSDA</sequence>
<reference evidence="2" key="1">
    <citation type="submission" date="2016-10" db="EMBL/GenBank/DDBJ databases">
        <authorList>
            <person name="Varghese N."/>
            <person name="Submissions S."/>
        </authorList>
    </citation>
    <scope>NUCLEOTIDE SEQUENCE [LARGE SCALE GENOMIC DNA]</scope>
    <source>
        <strain evidence="2">DUS833</strain>
    </source>
</reference>